<sequence length="474" mass="53098">MMPSISLLEMEVLKWGVNPWNHMEAFTTDATQAKCWTLSRNGAVDEILGPQEFSKKLVDIKTALKQSADSPTFILITAIGDPNKEFSKRRNCPLHITNNGQPTGDFDLLNNLLGMNTVTYGVYTTARQNCSYVLEYDDALQNLQAIIFLVRCPILSRSIVCVMRVQIPTLSCVAFVCCPHAPDLDRLRDSCKASHVLLRASPLGLLALIYEQRGLDYEGWVTRVALESHEIEVFMRMSPPGWTYHRLSPSRYKELSDTDRLLSRLQSTDIEICHGHSIMTFAVRFGKFCTEALDVIEGKPGVPKLAPGARAMVEDRIRFSISRCLSVRERFEELTHRHRGQINASFSLIAQKDSKVNQAMAGIGVDVARVTALDSRTMKTIGVLTLIFLPSSLVTSLWQANIFHLSEDTNGKVYAGTTVAVTAAVFFCWWLYMRLFEKPLEQYSYPLPQTPAPDPVPSSALFTHVRFGEAQSPS</sequence>
<evidence type="ECO:0000256" key="1">
    <source>
        <dbReference type="ARBA" id="ARBA00004141"/>
    </source>
</evidence>
<dbReference type="SUPFAM" id="SSF144083">
    <property type="entry name" value="Magnesium transport protein CorA, transmembrane region"/>
    <property type="match status" value="1"/>
</dbReference>
<keyword evidence="7" id="KW-1185">Reference proteome</keyword>
<keyword evidence="4 5" id="KW-0472">Membrane</keyword>
<evidence type="ECO:0000256" key="2">
    <source>
        <dbReference type="ARBA" id="ARBA00022692"/>
    </source>
</evidence>
<dbReference type="InterPro" id="IPR045863">
    <property type="entry name" value="CorA_TM1_TM2"/>
</dbReference>
<dbReference type="AlphaFoldDB" id="A0A420YLX7"/>
<feature type="transmembrane region" description="Helical" evidence="5">
    <location>
        <begin position="381"/>
        <end position="401"/>
    </location>
</feature>
<evidence type="ECO:0000256" key="3">
    <source>
        <dbReference type="ARBA" id="ARBA00022989"/>
    </source>
</evidence>
<comment type="subcellular location">
    <subcellularLocation>
        <location evidence="1">Membrane</location>
        <topology evidence="1">Multi-pass membrane protein</topology>
    </subcellularLocation>
</comment>
<feature type="transmembrane region" description="Helical" evidence="5">
    <location>
        <begin position="413"/>
        <end position="432"/>
    </location>
</feature>
<reference evidence="6 7" key="1">
    <citation type="submission" date="2018-08" db="EMBL/GenBank/DDBJ databases">
        <title>Draft genome of the lignicolous fungus Coniochaeta pulveracea.</title>
        <authorList>
            <person name="Borstlap C.J."/>
            <person name="De Witt R.N."/>
            <person name="Botha A."/>
            <person name="Volschenk H."/>
        </authorList>
    </citation>
    <scope>NUCLEOTIDE SEQUENCE [LARGE SCALE GENOMIC DNA]</scope>
    <source>
        <strain evidence="6 7">CAB683</strain>
    </source>
</reference>
<evidence type="ECO:0000313" key="6">
    <source>
        <dbReference type="EMBL" id="RKU48806.1"/>
    </source>
</evidence>
<dbReference type="EMBL" id="QVQW01000003">
    <property type="protein sequence ID" value="RKU48806.1"/>
    <property type="molecule type" value="Genomic_DNA"/>
</dbReference>
<keyword evidence="3 5" id="KW-1133">Transmembrane helix</keyword>
<proteinExistence type="predicted"/>
<name>A0A420YLX7_9PEZI</name>
<evidence type="ECO:0000256" key="5">
    <source>
        <dbReference type="SAM" id="Phobius"/>
    </source>
</evidence>
<dbReference type="GO" id="GO:0016020">
    <property type="term" value="C:membrane"/>
    <property type="evidence" value="ECO:0007669"/>
    <property type="project" value="UniProtKB-SubCell"/>
</dbReference>
<evidence type="ECO:0000313" key="7">
    <source>
        <dbReference type="Proteomes" id="UP000275385"/>
    </source>
</evidence>
<gene>
    <name evidence="6" type="ORF">DL546_006347</name>
</gene>
<dbReference type="Gene3D" id="1.20.58.340">
    <property type="entry name" value="Magnesium transport protein CorA, transmembrane region"/>
    <property type="match status" value="1"/>
</dbReference>
<evidence type="ECO:0000256" key="4">
    <source>
        <dbReference type="ARBA" id="ARBA00023136"/>
    </source>
</evidence>
<protein>
    <recommendedName>
        <fullName evidence="8">CorA metal ion transporter</fullName>
    </recommendedName>
</protein>
<dbReference type="OrthoDB" id="5030973at2759"/>
<comment type="caution">
    <text evidence="6">The sequence shown here is derived from an EMBL/GenBank/DDBJ whole genome shotgun (WGS) entry which is preliminary data.</text>
</comment>
<organism evidence="6 7">
    <name type="scientific">Coniochaeta pulveracea</name>
    <dbReference type="NCBI Taxonomy" id="177199"/>
    <lineage>
        <taxon>Eukaryota</taxon>
        <taxon>Fungi</taxon>
        <taxon>Dikarya</taxon>
        <taxon>Ascomycota</taxon>
        <taxon>Pezizomycotina</taxon>
        <taxon>Sordariomycetes</taxon>
        <taxon>Sordariomycetidae</taxon>
        <taxon>Coniochaetales</taxon>
        <taxon>Coniochaetaceae</taxon>
        <taxon>Coniochaeta</taxon>
    </lineage>
</organism>
<dbReference type="Proteomes" id="UP000275385">
    <property type="component" value="Unassembled WGS sequence"/>
</dbReference>
<keyword evidence="2 5" id="KW-0812">Transmembrane</keyword>
<evidence type="ECO:0008006" key="8">
    <source>
        <dbReference type="Google" id="ProtNLM"/>
    </source>
</evidence>
<accession>A0A420YLX7</accession>